<keyword evidence="7" id="KW-0997">Cell inner membrane</keyword>
<keyword evidence="4 7" id="KW-0812">Transmembrane</keyword>
<dbReference type="GO" id="GO:0005886">
    <property type="term" value="C:plasma membrane"/>
    <property type="evidence" value="ECO:0007669"/>
    <property type="project" value="UniProtKB-SubCell"/>
</dbReference>
<keyword evidence="5 7" id="KW-1133">Transmembrane helix</keyword>
<evidence type="ECO:0000259" key="8">
    <source>
        <dbReference type="Pfam" id="PF04290"/>
    </source>
</evidence>
<gene>
    <name evidence="9" type="ORF">TRIHO_31520</name>
</gene>
<keyword evidence="3" id="KW-1003">Cell membrane</keyword>
<proteinExistence type="inferred from homology"/>
<evidence type="ECO:0000256" key="7">
    <source>
        <dbReference type="RuleBase" id="RU369079"/>
    </source>
</evidence>
<feature type="transmembrane region" description="Helical" evidence="7">
    <location>
        <begin position="123"/>
        <end position="145"/>
    </location>
</feature>
<evidence type="ECO:0000256" key="4">
    <source>
        <dbReference type="ARBA" id="ARBA00022692"/>
    </source>
</evidence>
<dbReference type="OrthoDB" id="9797534at2"/>
<reference evidence="9 10" key="1">
    <citation type="submission" date="2015-12" db="EMBL/GenBank/DDBJ databases">
        <title>Genome sequence of the marine Rhodobacteraceae strain O3.65, Candidatus Tritonibacter horizontis.</title>
        <authorList>
            <person name="Poehlein A."/>
            <person name="Giebel H.A."/>
            <person name="Voget S."/>
            <person name="Brinkhoff T."/>
        </authorList>
    </citation>
    <scope>NUCLEOTIDE SEQUENCE [LARGE SCALE GENOMIC DNA]</scope>
    <source>
        <strain evidence="9 10">O3.65</strain>
    </source>
</reference>
<feature type="transmembrane region" description="Helical" evidence="7">
    <location>
        <begin position="198"/>
        <end position="220"/>
    </location>
</feature>
<comment type="caution">
    <text evidence="7">Lacks conserved residue(s) required for the propagation of feature annotation.</text>
</comment>
<feature type="transmembrane region" description="Helical" evidence="7">
    <location>
        <begin position="49"/>
        <end position="71"/>
    </location>
</feature>
<evidence type="ECO:0000313" key="10">
    <source>
        <dbReference type="Proteomes" id="UP000068382"/>
    </source>
</evidence>
<name>A0A132BUA9_9RHOB</name>
<comment type="caution">
    <text evidence="9">The sequence shown here is derived from an EMBL/GenBank/DDBJ whole genome shotgun (WGS) entry which is preliminary data.</text>
</comment>
<dbReference type="GO" id="GO:0022857">
    <property type="term" value="F:transmembrane transporter activity"/>
    <property type="evidence" value="ECO:0007669"/>
    <property type="project" value="UniProtKB-UniRule"/>
</dbReference>
<dbReference type="PATRIC" id="fig|1768241.3.peg.3295"/>
<dbReference type="Pfam" id="PF04290">
    <property type="entry name" value="DctQ"/>
    <property type="match status" value="1"/>
</dbReference>
<evidence type="ECO:0000256" key="3">
    <source>
        <dbReference type="ARBA" id="ARBA00022475"/>
    </source>
</evidence>
<dbReference type="AlphaFoldDB" id="A0A132BUA9"/>
<evidence type="ECO:0000256" key="5">
    <source>
        <dbReference type="ARBA" id="ARBA00022989"/>
    </source>
</evidence>
<evidence type="ECO:0000313" key="9">
    <source>
        <dbReference type="EMBL" id="KUP91969.1"/>
    </source>
</evidence>
<feature type="transmembrane region" description="Helical" evidence="7">
    <location>
        <begin position="12"/>
        <end position="29"/>
    </location>
</feature>
<dbReference type="InterPro" id="IPR055348">
    <property type="entry name" value="DctQ"/>
</dbReference>
<protein>
    <recommendedName>
        <fullName evidence="7">TRAP transporter small permease protein</fullName>
    </recommendedName>
</protein>
<sequence>MRDWQPVLGLPLWVWLFVAPTALMGLCLLRPDLMRRWLPPLWRVLDRIYTGAGVVAACFMVLILLLIVGQMGARWASLTFPGSTEYAGYAMAATSFFGLAYTLTHGGHIRVSIFLNLGGRYHFWLDAAAMLVSAITATYFARYAIKTNVLSKLLNDRTQGQDFAPEWLLTAVSMFATWPWNWPALWAESGSGWVYTPIWLPQVPMSIGTVLLAVALWDYLGRMLVTGASQIKGEAVE</sequence>
<comment type="similarity">
    <text evidence="7">Belongs to the TRAP transporter small permease family.</text>
</comment>
<dbReference type="EMBL" id="LPUY01000080">
    <property type="protein sequence ID" value="KUP91969.1"/>
    <property type="molecule type" value="Genomic_DNA"/>
</dbReference>
<comment type="subcellular location">
    <subcellularLocation>
        <location evidence="7">Cell inner membrane</location>
        <topology evidence="7">Multi-pass membrane protein</topology>
    </subcellularLocation>
    <subcellularLocation>
        <location evidence="1">Cell membrane</location>
        <topology evidence="1">Multi-pass membrane protein</topology>
    </subcellularLocation>
</comment>
<keyword evidence="10" id="KW-1185">Reference proteome</keyword>
<accession>A0A132BUA9</accession>
<feature type="transmembrane region" description="Helical" evidence="7">
    <location>
        <begin position="86"/>
        <end position="103"/>
    </location>
</feature>
<dbReference type="RefSeq" id="WP_068245706.1">
    <property type="nucleotide sequence ID" value="NZ_LPUY01000080.1"/>
</dbReference>
<keyword evidence="6 7" id="KW-0472">Membrane</keyword>
<evidence type="ECO:0000256" key="2">
    <source>
        <dbReference type="ARBA" id="ARBA00022448"/>
    </source>
</evidence>
<evidence type="ECO:0000256" key="6">
    <source>
        <dbReference type="ARBA" id="ARBA00023136"/>
    </source>
</evidence>
<comment type="function">
    <text evidence="7">Part of the tripartite ATP-independent periplasmic (TRAP) transport system.</text>
</comment>
<evidence type="ECO:0000256" key="1">
    <source>
        <dbReference type="ARBA" id="ARBA00004651"/>
    </source>
</evidence>
<keyword evidence="2 7" id="KW-0813">Transport</keyword>
<organism evidence="9 10">
    <name type="scientific">Tritonibacter horizontis</name>
    <dbReference type="NCBI Taxonomy" id="1768241"/>
    <lineage>
        <taxon>Bacteria</taxon>
        <taxon>Pseudomonadati</taxon>
        <taxon>Pseudomonadota</taxon>
        <taxon>Alphaproteobacteria</taxon>
        <taxon>Rhodobacterales</taxon>
        <taxon>Paracoccaceae</taxon>
        <taxon>Tritonibacter</taxon>
    </lineage>
</organism>
<feature type="domain" description="Tripartite ATP-independent periplasmic transporters DctQ component" evidence="8">
    <location>
        <begin position="63"/>
        <end position="172"/>
    </location>
</feature>
<comment type="subunit">
    <text evidence="7">The complex comprises the extracytoplasmic solute receptor protein and the two transmembrane proteins.</text>
</comment>
<dbReference type="Proteomes" id="UP000068382">
    <property type="component" value="Unassembled WGS sequence"/>
</dbReference>